<proteinExistence type="predicted"/>
<name>A0A6M3IZK5_9ZZZZ</name>
<evidence type="ECO:0000313" key="1">
    <source>
        <dbReference type="EMBL" id="QJA62758.1"/>
    </source>
</evidence>
<dbReference type="EMBL" id="MT141480">
    <property type="protein sequence ID" value="QJA62758.1"/>
    <property type="molecule type" value="Genomic_DNA"/>
</dbReference>
<organism evidence="1">
    <name type="scientific">viral metagenome</name>
    <dbReference type="NCBI Taxonomy" id="1070528"/>
    <lineage>
        <taxon>unclassified sequences</taxon>
        <taxon>metagenomes</taxon>
        <taxon>organismal metagenomes</taxon>
    </lineage>
</organism>
<reference evidence="1" key="1">
    <citation type="submission" date="2020-03" db="EMBL/GenBank/DDBJ databases">
        <title>The deep terrestrial virosphere.</title>
        <authorList>
            <person name="Holmfeldt K."/>
            <person name="Nilsson E."/>
            <person name="Simone D."/>
            <person name="Lopez-Fernandez M."/>
            <person name="Wu X."/>
            <person name="de Brujin I."/>
            <person name="Lundin D."/>
            <person name="Andersson A."/>
            <person name="Bertilsson S."/>
            <person name="Dopson M."/>
        </authorList>
    </citation>
    <scope>NUCLEOTIDE SEQUENCE</scope>
    <source>
        <strain evidence="2">MM415A01360</strain>
        <strain evidence="1">MM415B00728</strain>
    </source>
</reference>
<protein>
    <submittedName>
        <fullName evidence="1">Uncharacterized protein</fullName>
    </submittedName>
</protein>
<sequence length="89" mass="9893">MATQQAWDDFEALKLIIQVTNIEIDGTLKAYLDTANQLKADIVDDPERAATVAPIANAHPIYTPVYISTGINKLVVLRTFMINNGYIEE</sequence>
<evidence type="ECO:0000313" key="2">
    <source>
        <dbReference type="EMBL" id="QJA77125.1"/>
    </source>
</evidence>
<accession>A0A6M3IZK5</accession>
<dbReference type="AlphaFoldDB" id="A0A6M3IZK5"/>
<gene>
    <name evidence="2" type="ORF">MM415A01360_0009</name>
    <name evidence="1" type="ORF">MM415B00728_0017</name>
</gene>
<dbReference type="EMBL" id="MT142264">
    <property type="protein sequence ID" value="QJA77125.1"/>
    <property type="molecule type" value="Genomic_DNA"/>
</dbReference>